<dbReference type="Gene3D" id="3.90.1300.10">
    <property type="entry name" value="Amidase signature (AS) domain"/>
    <property type="match status" value="1"/>
</dbReference>
<gene>
    <name evidence="6" type="ORF">FZEAL_10061</name>
</gene>
<dbReference type="Pfam" id="PF01425">
    <property type="entry name" value="Amidase"/>
    <property type="match status" value="1"/>
</dbReference>
<dbReference type="AlphaFoldDB" id="A0A8H4XDP5"/>
<dbReference type="PANTHER" id="PTHR46072:SF5">
    <property type="entry name" value="GENERAL AMIDASE-C"/>
    <property type="match status" value="1"/>
</dbReference>
<keyword evidence="7" id="KW-1185">Reference proteome</keyword>
<feature type="active site" description="Charge relay system" evidence="3">
    <location>
        <position position="214"/>
    </location>
</feature>
<reference evidence="6" key="1">
    <citation type="journal article" date="2020" name="BMC Genomics">
        <title>Correction to: Identification and distribution of gene clusters required for synthesis of sphingolipid metabolism inhibitors in diverse species of the filamentous fungus Fusarium.</title>
        <authorList>
            <person name="Kim H.S."/>
            <person name="Lohmar J.M."/>
            <person name="Busman M."/>
            <person name="Brown D.W."/>
            <person name="Naumann T.A."/>
            <person name="Divon H.H."/>
            <person name="Lysoe E."/>
            <person name="Uhlig S."/>
            <person name="Proctor R.H."/>
        </authorList>
    </citation>
    <scope>NUCLEOTIDE SEQUENCE</scope>
    <source>
        <strain evidence="6">NRRL 22465</strain>
    </source>
</reference>
<dbReference type="PIRSF" id="PIRSF001221">
    <property type="entry name" value="Amidase_fungi"/>
    <property type="match status" value="1"/>
</dbReference>
<evidence type="ECO:0000256" key="2">
    <source>
        <dbReference type="ARBA" id="ARBA00022801"/>
    </source>
</evidence>
<feature type="binding site" evidence="4">
    <location>
        <position position="214"/>
    </location>
    <ligand>
        <name>substrate</name>
    </ligand>
</feature>
<comment type="similarity">
    <text evidence="1">Belongs to the amidase family.</text>
</comment>
<dbReference type="InterPro" id="IPR036928">
    <property type="entry name" value="AS_sf"/>
</dbReference>
<dbReference type="PANTHER" id="PTHR46072">
    <property type="entry name" value="AMIDASE-RELATED-RELATED"/>
    <property type="match status" value="1"/>
</dbReference>
<dbReference type="SUPFAM" id="SSF75304">
    <property type="entry name" value="Amidase signature (AS) enzymes"/>
    <property type="match status" value="1"/>
</dbReference>
<dbReference type="GO" id="GO:0016787">
    <property type="term" value="F:hydrolase activity"/>
    <property type="evidence" value="ECO:0007669"/>
    <property type="project" value="UniProtKB-KW"/>
</dbReference>
<feature type="binding site" evidence="4">
    <location>
        <begin position="235"/>
        <end position="238"/>
    </location>
    <ligand>
        <name>substrate</name>
    </ligand>
</feature>
<evidence type="ECO:0000259" key="5">
    <source>
        <dbReference type="Pfam" id="PF01425"/>
    </source>
</evidence>
<keyword evidence="2" id="KW-0378">Hydrolase</keyword>
<reference evidence="6" key="2">
    <citation type="submission" date="2020-05" db="EMBL/GenBank/DDBJ databases">
        <authorList>
            <person name="Kim H.-S."/>
            <person name="Proctor R.H."/>
            <person name="Brown D.W."/>
        </authorList>
    </citation>
    <scope>NUCLEOTIDE SEQUENCE</scope>
    <source>
        <strain evidence="6">NRRL 22465</strain>
    </source>
</reference>
<protein>
    <recommendedName>
        <fullName evidence="5">Amidase domain-containing protein</fullName>
    </recommendedName>
</protein>
<name>A0A8H4XDP5_9HYPO</name>
<feature type="domain" description="Amidase" evidence="5">
    <location>
        <begin position="82"/>
        <end position="520"/>
    </location>
</feature>
<proteinExistence type="inferred from homology"/>
<comment type="caution">
    <text evidence="6">The sequence shown here is derived from an EMBL/GenBank/DDBJ whole genome shotgun (WGS) entry which is preliminary data.</text>
</comment>
<evidence type="ECO:0000256" key="4">
    <source>
        <dbReference type="PIRSR" id="PIRSR001221-2"/>
    </source>
</evidence>
<feature type="active site" description="Charge relay system" evidence="3">
    <location>
        <position position="138"/>
    </location>
</feature>
<evidence type="ECO:0000313" key="6">
    <source>
        <dbReference type="EMBL" id="KAF4970369.1"/>
    </source>
</evidence>
<evidence type="ECO:0000313" key="7">
    <source>
        <dbReference type="Proteomes" id="UP000635477"/>
    </source>
</evidence>
<feature type="active site" description="Acyl-ester intermediate" evidence="3">
    <location>
        <position position="238"/>
    </location>
</feature>
<sequence length="534" mass="58301">MAKPDWQQLLREKRAYRDSQIPTEWRMDEKITSQARRDNPISAFDLLDQTSLLSDREREITEKYDATALLGQLASGAFSALEVTTAFCKRAAIAQQLINPLTEIFFQKALDRAKELDAYMAREGKPLGPFHGLPISLKDTWQVKGEAATLGFVSYLPKPVADKDSTIVEMLLEGGAIFYCKTNVSQGLLSMEGENNVFGVTLNPHKLTLGAAGSSTGEGALVGFRGSPLGIGTDIGGSIRAPALASGCYGFKPTANRIPHAGQQFHVPHGWPGVSPSDGPLANSARDLTYFCKTVIDNDAWRRDSTALAIPWRDVPKRKLKIGYWEGAAEVPVFPPILRALRQAAEALKAAGHEILPLSTPTVPGPLQAAGIYIPSLALDTKYTLFQSIDDGEEESLPAMKYLREMMGEMPKSTLDNVWKFNSDRDNYRQAWHTQWTETGMDVLLCPANSGTGMPHDGWGVPAYTLIWNLLDCPASVIPFLSADKTVDTADVAGYDADTIDTAPAHVQVVGWTCCDEEVLMATEVIDDVLRNAS</sequence>
<feature type="binding site" evidence="4">
    <location>
        <position position="188"/>
    </location>
    <ligand>
        <name>substrate</name>
    </ligand>
</feature>
<dbReference type="Proteomes" id="UP000635477">
    <property type="component" value="Unassembled WGS sequence"/>
</dbReference>
<evidence type="ECO:0000256" key="3">
    <source>
        <dbReference type="PIRSR" id="PIRSR001221-1"/>
    </source>
</evidence>
<organism evidence="6 7">
    <name type="scientific">Fusarium zealandicum</name>
    <dbReference type="NCBI Taxonomy" id="1053134"/>
    <lineage>
        <taxon>Eukaryota</taxon>
        <taxon>Fungi</taxon>
        <taxon>Dikarya</taxon>
        <taxon>Ascomycota</taxon>
        <taxon>Pezizomycotina</taxon>
        <taxon>Sordariomycetes</taxon>
        <taxon>Hypocreomycetidae</taxon>
        <taxon>Hypocreales</taxon>
        <taxon>Nectriaceae</taxon>
        <taxon>Fusarium</taxon>
        <taxon>Fusarium staphyleae species complex</taxon>
    </lineage>
</organism>
<evidence type="ECO:0000256" key="1">
    <source>
        <dbReference type="ARBA" id="ARBA00009199"/>
    </source>
</evidence>
<dbReference type="EMBL" id="JABEYC010001029">
    <property type="protein sequence ID" value="KAF4970369.1"/>
    <property type="molecule type" value="Genomic_DNA"/>
</dbReference>
<dbReference type="InterPro" id="IPR023631">
    <property type="entry name" value="Amidase_dom"/>
</dbReference>
<accession>A0A8H4XDP5</accession>
<dbReference type="OrthoDB" id="6428749at2759"/>